<name>A0A2C9UFC8_MANES</name>
<organism evidence="9 10">
    <name type="scientific">Manihot esculenta</name>
    <name type="common">Cassava</name>
    <name type="synonym">Jatropha manihot</name>
    <dbReference type="NCBI Taxonomy" id="3983"/>
    <lineage>
        <taxon>Eukaryota</taxon>
        <taxon>Viridiplantae</taxon>
        <taxon>Streptophyta</taxon>
        <taxon>Embryophyta</taxon>
        <taxon>Tracheophyta</taxon>
        <taxon>Spermatophyta</taxon>
        <taxon>Magnoliopsida</taxon>
        <taxon>eudicotyledons</taxon>
        <taxon>Gunneridae</taxon>
        <taxon>Pentapetalae</taxon>
        <taxon>rosids</taxon>
        <taxon>fabids</taxon>
        <taxon>Malpighiales</taxon>
        <taxon>Euphorbiaceae</taxon>
        <taxon>Crotonoideae</taxon>
        <taxon>Manihoteae</taxon>
        <taxon>Manihot</taxon>
    </lineage>
</organism>
<keyword evidence="4" id="KW-0808">Transferase</keyword>
<keyword evidence="10" id="KW-1185">Reference proteome</keyword>
<dbReference type="PANTHER" id="PTHR43648">
    <property type="entry name" value="ELECTRON TRANSFER FLAVOPROTEIN BETA SUBUNIT LYSINE METHYLTRANSFERASE"/>
    <property type="match status" value="1"/>
</dbReference>
<accession>A0A2C9UFC8</accession>
<keyword evidence="5" id="KW-0949">S-adenosyl-L-methionine</keyword>
<evidence type="ECO:0000313" key="9">
    <source>
        <dbReference type="EMBL" id="OAY28719.1"/>
    </source>
</evidence>
<evidence type="ECO:0000313" key="10">
    <source>
        <dbReference type="Proteomes" id="UP000091857"/>
    </source>
</evidence>
<dbReference type="InterPro" id="IPR004498">
    <property type="entry name" value="Ribosomal_PrmA_MeTrfase"/>
</dbReference>
<evidence type="ECO:0000256" key="7">
    <source>
        <dbReference type="ARBA" id="ARBA00041867"/>
    </source>
</evidence>
<dbReference type="CDD" id="cd02440">
    <property type="entry name" value="AdoMet_MTases"/>
    <property type="match status" value="1"/>
</dbReference>
<dbReference type="SUPFAM" id="SSF53335">
    <property type="entry name" value="S-adenosyl-L-methionine-dependent methyltransferases"/>
    <property type="match status" value="1"/>
</dbReference>
<evidence type="ECO:0000256" key="4">
    <source>
        <dbReference type="ARBA" id="ARBA00022679"/>
    </source>
</evidence>
<dbReference type="InterPro" id="IPR050078">
    <property type="entry name" value="Ribosomal_L11_MeTrfase_PrmA"/>
</dbReference>
<dbReference type="Proteomes" id="UP000091857">
    <property type="component" value="Chromosome 15"/>
</dbReference>
<dbReference type="GO" id="GO:0005739">
    <property type="term" value="C:mitochondrion"/>
    <property type="evidence" value="ECO:0000318"/>
    <property type="project" value="GO_Central"/>
</dbReference>
<comment type="similarity">
    <text evidence="6">Belongs to the methyltransferase superfamily. ETFBKMT family.</text>
</comment>
<evidence type="ECO:0000256" key="2">
    <source>
        <dbReference type="ARBA" id="ARBA00022490"/>
    </source>
</evidence>
<dbReference type="GO" id="GO:0032259">
    <property type="term" value="P:methylation"/>
    <property type="evidence" value="ECO:0007669"/>
    <property type="project" value="UniProtKB-KW"/>
</dbReference>
<dbReference type="EMBL" id="CM004401">
    <property type="protein sequence ID" value="OAY28719.1"/>
    <property type="molecule type" value="Genomic_DNA"/>
</dbReference>
<dbReference type="Gene3D" id="3.40.50.150">
    <property type="entry name" value="Vaccinia Virus protein VP39"/>
    <property type="match status" value="1"/>
</dbReference>
<dbReference type="HAMAP" id="MF_00735">
    <property type="entry name" value="Methyltr_PrmA"/>
    <property type="match status" value="1"/>
</dbReference>
<proteinExistence type="inferred from homology"/>
<dbReference type="GO" id="GO:0016279">
    <property type="term" value="F:protein-lysine N-methyltransferase activity"/>
    <property type="evidence" value="ECO:0000318"/>
    <property type="project" value="GO_Central"/>
</dbReference>
<dbReference type="Pfam" id="PF06325">
    <property type="entry name" value="PrmA"/>
    <property type="match status" value="1"/>
</dbReference>
<evidence type="ECO:0000256" key="6">
    <source>
        <dbReference type="ARBA" id="ARBA00037932"/>
    </source>
</evidence>
<evidence type="ECO:0000256" key="8">
    <source>
        <dbReference type="ARBA" id="ARBA00042266"/>
    </source>
</evidence>
<sequence>MSKSRFFKHLSYTFSWGLHRPLSLSTFKACQYQSKPNSSLFSKMISSSSSIRSCTSLAASHDTSATTDSSAYLSVRIRCPKDVADMLSEALLCFGASSTSIDEQDDCESSHEIHIDSVFPQFQDVDVSLSQAADSIGLKEIPAYEVKMGKQCDWIRKTQESFHPVEVTEGLWIVPDWRAPPDVRATNIILDPGLAFGTGEHPTTKLCLLLLRGLIKGGELFLDYGTGSGILAIAALKFGASLSVGLDVDPQAITSASHNAALNNIEPETMELRLVSKKTCSPLMDEGTNEVVKEQRTDGMVPVSETEKYDVVIANILLNPLLELADQIVSYAKPGAVVGLSGILSEQLPYIMDRYSVLLEDISVSEMDGWACASGKKKSSL</sequence>
<protein>
    <recommendedName>
        <fullName evidence="8">ETFB lysine methyltransferase</fullName>
    </recommendedName>
    <alternativeName>
        <fullName evidence="7">Protein N-lysine methyltransferase METTL20</fullName>
    </alternativeName>
</protein>
<dbReference type="STRING" id="3983.A0A2C9UFC8"/>
<reference evidence="10" key="1">
    <citation type="journal article" date="2016" name="Nat. Biotechnol.">
        <title>Sequencing wild and cultivated cassava and related species reveals extensive interspecific hybridization and genetic diversity.</title>
        <authorList>
            <person name="Bredeson J.V."/>
            <person name="Lyons J.B."/>
            <person name="Prochnik S.E."/>
            <person name="Wu G.A."/>
            <person name="Ha C.M."/>
            <person name="Edsinger-Gonzales E."/>
            <person name="Grimwood J."/>
            <person name="Schmutz J."/>
            <person name="Rabbi I.Y."/>
            <person name="Egesi C."/>
            <person name="Nauluvula P."/>
            <person name="Lebot V."/>
            <person name="Ndunguru J."/>
            <person name="Mkamilo G."/>
            <person name="Bart R.S."/>
            <person name="Setter T.L."/>
            <person name="Gleadow R.M."/>
            <person name="Kulakow P."/>
            <person name="Ferguson M.E."/>
            <person name="Rounsley S."/>
            <person name="Rokhsar D.S."/>
        </authorList>
    </citation>
    <scope>NUCLEOTIDE SEQUENCE [LARGE SCALE GENOMIC DNA]</scope>
    <source>
        <strain evidence="10">cv. AM560-2</strain>
    </source>
</reference>
<dbReference type="PANTHER" id="PTHR43648:SF1">
    <property type="entry name" value="ELECTRON TRANSFER FLAVOPROTEIN BETA SUBUNIT LYSINE METHYLTRANSFERASE"/>
    <property type="match status" value="1"/>
</dbReference>
<evidence type="ECO:0000256" key="1">
    <source>
        <dbReference type="ARBA" id="ARBA00009741"/>
    </source>
</evidence>
<keyword evidence="3" id="KW-0489">Methyltransferase</keyword>
<comment type="caution">
    <text evidence="9">The sequence shown here is derived from an EMBL/GenBank/DDBJ whole genome shotgun (WGS) entry which is preliminary data.</text>
</comment>
<evidence type="ECO:0000256" key="5">
    <source>
        <dbReference type="ARBA" id="ARBA00022691"/>
    </source>
</evidence>
<dbReference type="Gramene" id="Manes.15G089200.1.v8.1">
    <property type="protein sequence ID" value="Manes.15G089200.1.v8.1.CDS"/>
    <property type="gene ID" value="Manes.15G089200.v8.1"/>
</dbReference>
<keyword evidence="2" id="KW-0963">Cytoplasm</keyword>
<comment type="similarity">
    <text evidence="1">Belongs to the methyltransferase superfamily. PrmA family.</text>
</comment>
<evidence type="ECO:0000256" key="3">
    <source>
        <dbReference type="ARBA" id="ARBA00022603"/>
    </source>
</evidence>
<gene>
    <name evidence="9" type="ORF">MANES_15G089200v8</name>
</gene>
<dbReference type="InterPro" id="IPR029063">
    <property type="entry name" value="SAM-dependent_MTases_sf"/>
</dbReference>
<dbReference type="AlphaFoldDB" id="A0A2C9UFC8"/>
<dbReference type="OrthoDB" id="419617at2759"/>